<comment type="caution">
    <text evidence="1">The sequence shown here is derived from an EMBL/GenBank/DDBJ whole genome shotgun (WGS) entry which is preliminary data.</text>
</comment>
<evidence type="ECO:0008006" key="3">
    <source>
        <dbReference type="Google" id="ProtNLM"/>
    </source>
</evidence>
<name>A0ABY0IFU0_9BACT</name>
<keyword evidence="2" id="KW-1185">Reference proteome</keyword>
<evidence type="ECO:0000313" key="2">
    <source>
        <dbReference type="Proteomes" id="UP000443582"/>
    </source>
</evidence>
<dbReference type="EMBL" id="QDKL01000002">
    <property type="protein sequence ID" value="RZF21450.1"/>
    <property type="molecule type" value="Genomic_DNA"/>
</dbReference>
<organism evidence="1 2">
    <name type="scientific">Halobacteriovorax vibrionivorans</name>
    <dbReference type="NCBI Taxonomy" id="2152716"/>
    <lineage>
        <taxon>Bacteria</taxon>
        <taxon>Pseudomonadati</taxon>
        <taxon>Bdellovibrionota</taxon>
        <taxon>Bacteriovoracia</taxon>
        <taxon>Bacteriovoracales</taxon>
        <taxon>Halobacteriovoraceae</taxon>
        <taxon>Halobacteriovorax</taxon>
    </lineage>
</organism>
<dbReference type="PROSITE" id="PS51257">
    <property type="entry name" value="PROKAR_LIPOPROTEIN"/>
    <property type="match status" value="1"/>
</dbReference>
<dbReference type="Proteomes" id="UP000443582">
    <property type="component" value="Unassembled WGS sequence"/>
</dbReference>
<sequence>MNKAFIHLLFLGLTISLMSCSKPSSKETIETVIRETFLVNFEETFSYYDPGFGSQQQIADYRGFVKDVVTWEKNIKKTKKEVLESIQGLLSFKVVEVNEEGRSATVKAIVMVPDFDNKFDMQIALLSLTRPPLISKRAQANATILKNIKEGAYTLEPVELTFTLRKKDKWRVSGVSNVRGLWRFEN</sequence>
<dbReference type="RefSeq" id="WP_120404483.1">
    <property type="nucleotide sequence ID" value="NZ_QDKL01000002.1"/>
</dbReference>
<protein>
    <recommendedName>
        <fullName evidence="3">Lipoprotein</fullName>
    </recommendedName>
</protein>
<accession>A0ABY0IFU0</accession>
<proteinExistence type="predicted"/>
<reference evidence="2" key="1">
    <citation type="journal article" date="2019" name="Int. J. Syst. Evol. Microbiol.">
        <title>Halobacteriovorax valvorus sp. nov., a novel prokaryotic predator isolated from coastal seawater of China.</title>
        <authorList>
            <person name="Chen M.-X."/>
        </authorList>
    </citation>
    <scope>NUCLEOTIDE SEQUENCE [LARGE SCALE GENOMIC DNA]</scope>
    <source>
        <strain evidence="2">BL9</strain>
    </source>
</reference>
<gene>
    <name evidence="1" type="ORF">DAY19_07120</name>
</gene>
<evidence type="ECO:0000313" key="1">
    <source>
        <dbReference type="EMBL" id="RZF21450.1"/>
    </source>
</evidence>